<evidence type="ECO:0000256" key="7">
    <source>
        <dbReference type="ARBA" id="ARBA00023315"/>
    </source>
</evidence>
<comment type="pathway">
    <text evidence="8">Protein modification; lipoprotein biosynthesis (N-acyl transfer).</text>
</comment>
<feature type="transmembrane region" description="Helical" evidence="8">
    <location>
        <begin position="94"/>
        <end position="117"/>
    </location>
</feature>
<dbReference type="CDD" id="cd07571">
    <property type="entry name" value="ALP_N-acyl_transferase"/>
    <property type="match status" value="1"/>
</dbReference>
<comment type="subcellular location">
    <subcellularLocation>
        <location evidence="1 8">Cell membrane</location>
        <topology evidence="1 8">Multi-pass membrane protein</topology>
    </subcellularLocation>
</comment>
<dbReference type="InterPro" id="IPR036526">
    <property type="entry name" value="C-N_Hydrolase_sf"/>
</dbReference>
<comment type="similarity">
    <text evidence="8">Belongs to the CN hydrolase family. Apolipoprotein N-acyltransferase subfamily.</text>
</comment>
<dbReference type="SUPFAM" id="SSF56317">
    <property type="entry name" value="Carbon-nitrogen hydrolase"/>
    <property type="match status" value="1"/>
</dbReference>
<evidence type="ECO:0000256" key="3">
    <source>
        <dbReference type="ARBA" id="ARBA00022679"/>
    </source>
</evidence>
<dbReference type="InterPro" id="IPR003010">
    <property type="entry name" value="C-N_Hydrolase"/>
</dbReference>
<evidence type="ECO:0000256" key="8">
    <source>
        <dbReference type="HAMAP-Rule" id="MF_01148"/>
    </source>
</evidence>
<keyword evidence="2 8" id="KW-1003">Cell membrane</keyword>
<proteinExistence type="inferred from homology"/>
<evidence type="ECO:0000256" key="2">
    <source>
        <dbReference type="ARBA" id="ARBA00022475"/>
    </source>
</evidence>
<evidence type="ECO:0000256" key="5">
    <source>
        <dbReference type="ARBA" id="ARBA00022989"/>
    </source>
</evidence>
<keyword evidence="3 8" id="KW-0808">Transferase</keyword>
<accession>A0ABR9RRV0</accession>
<dbReference type="Pfam" id="PF20154">
    <property type="entry name" value="LNT_N"/>
    <property type="match status" value="1"/>
</dbReference>
<comment type="caution">
    <text evidence="11">The sequence shown here is derived from an EMBL/GenBank/DDBJ whole genome shotgun (WGS) entry which is preliminary data.</text>
</comment>
<dbReference type="InterPro" id="IPR004563">
    <property type="entry name" value="Apolipo_AcylTrfase"/>
</dbReference>
<keyword evidence="7 8" id="KW-0012">Acyltransferase</keyword>
<dbReference type="PROSITE" id="PS50263">
    <property type="entry name" value="CN_HYDROLASE"/>
    <property type="match status" value="1"/>
</dbReference>
<evidence type="ECO:0000256" key="6">
    <source>
        <dbReference type="ARBA" id="ARBA00023136"/>
    </source>
</evidence>
<protein>
    <recommendedName>
        <fullName evidence="8">Apolipoprotein N-acyltransferase</fullName>
        <shortName evidence="8">ALP N-acyltransferase</shortName>
        <ecNumber evidence="8">2.3.1.269</ecNumber>
    </recommendedName>
</protein>
<feature type="transmembrane region" description="Helical" evidence="8">
    <location>
        <begin position="27"/>
        <end position="56"/>
    </location>
</feature>
<comment type="function">
    <text evidence="8">Catalyzes the phospholipid dependent N-acylation of the N-terminal cysteine of apolipoprotein, the last step in lipoprotein maturation.</text>
</comment>
<organism evidence="11 12">
    <name type="scientific">Nocardioides malaquae</name>
    <dbReference type="NCBI Taxonomy" id="2773426"/>
    <lineage>
        <taxon>Bacteria</taxon>
        <taxon>Bacillati</taxon>
        <taxon>Actinomycetota</taxon>
        <taxon>Actinomycetes</taxon>
        <taxon>Propionibacteriales</taxon>
        <taxon>Nocardioidaceae</taxon>
        <taxon>Nocardioides</taxon>
    </lineage>
</organism>
<reference evidence="11 12" key="1">
    <citation type="submission" date="2020-10" db="EMBL/GenBank/DDBJ databases">
        <title>Nocardioides sp. isolated from sludge.</title>
        <authorList>
            <person name="Zhang X."/>
        </authorList>
    </citation>
    <scope>NUCLEOTIDE SEQUENCE [LARGE SCALE GENOMIC DNA]</scope>
    <source>
        <strain evidence="11 12">Y6</strain>
    </source>
</reference>
<keyword evidence="4 8" id="KW-0812">Transmembrane</keyword>
<evidence type="ECO:0000313" key="11">
    <source>
        <dbReference type="EMBL" id="MBE7324273.1"/>
    </source>
</evidence>
<keyword evidence="12" id="KW-1185">Reference proteome</keyword>
<dbReference type="EMBL" id="JADCSA010000005">
    <property type="protein sequence ID" value="MBE7324273.1"/>
    <property type="molecule type" value="Genomic_DNA"/>
</dbReference>
<evidence type="ECO:0000256" key="1">
    <source>
        <dbReference type="ARBA" id="ARBA00004651"/>
    </source>
</evidence>
<evidence type="ECO:0000313" key="12">
    <source>
        <dbReference type="Proteomes" id="UP000756387"/>
    </source>
</evidence>
<dbReference type="InterPro" id="IPR045378">
    <property type="entry name" value="LNT_N"/>
</dbReference>
<dbReference type="NCBIfam" id="TIGR00546">
    <property type="entry name" value="lnt"/>
    <property type="match status" value="1"/>
</dbReference>
<feature type="region of interest" description="Disordered" evidence="9">
    <location>
        <begin position="533"/>
        <end position="563"/>
    </location>
</feature>
<name>A0ABR9RRV0_9ACTN</name>
<evidence type="ECO:0000256" key="4">
    <source>
        <dbReference type="ARBA" id="ARBA00022692"/>
    </source>
</evidence>
<keyword evidence="5 8" id="KW-1133">Transmembrane helix</keyword>
<feature type="transmembrane region" description="Helical" evidence="8">
    <location>
        <begin position="68"/>
        <end position="88"/>
    </location>
</feature>
<dbReference type="Proteomes" id="UP000756387">
    <property type="component" value="Unassembled WGS sequence"/>
</dbReference>
<feature type="transmembrane region" description="Helical" evidence="8">
    <location>
        <begin position="208"/>
        <end position="227"/>
    </location>
</feature>
<feature type="transmembrane region" description="Helical" evidence="8">
    <location>
        <begin position="506"/>
        <end position="530"/>
    </location>
</feature>
<keyword evidence="6 8" id="KW-0472">Membrane</keyword>
<feature type="domain" description="CN hydrolase" evidence="10">
    <location>
        <begin position="242"/>
        <end position="496"/>
    </location>
</feature>
<comment type="catalytic activity">
    <reaction evidence="8">
        <text>N-terminal S-1,2-diacyl-sn-glyceryl-L-cysteinyl-[lipoprotein] + a glycerophospholipid = N-acyl-S-1,2-diacyl-sn-glyceryl-L-cysteinyl-[lipoprotein] + a 2-acyl-sn-glycero-3-phospholipid + H(+)</text>
        <dbReference type="Rhea" id="RHEA:48228"/>
        <dbReference type="Rhea" id="RHEA-COMP:14681"/>
        <dbReference type="Rhea" id="RHEA-COMP:14684"/>
        <dbReference type="ChEBI" id="CHEBI:15378"/>
        <dbReference type="ChEBI" id="CHEBI:136912"/>
        <dbReference type="ChEBI" id="CHEBI:140656"/>
        <dbReference type="ChEBI" id="CHEBI:140657"/>
        <dbReference type="ChEBI" id="CHEBI:140660"/>
        <dbReference type="EC" id="2.3.1.269"/>
    </reaction>
</comment>
<dbReference type="Pfam" id="PF00795">
    <property type="entry name" value="CN_hydrolase"/>
    <property type="match status" value="1"/>
</dbReference>
<gene>
    <name evidence="8 11" type="primary">lnt</name>
    <name evidence="11" type="ORF">IEQ44_06380</name>
</gene>
<dbReference type="HAMAP" id="MF_01148">
    <property type="entry name" value="Lnt"/>
    <property type="match status" value="1"/>
</dbReference>
<dbReference type="PANTHER" id="PTHR38686:SF1">
    <property type="entry name" value="APOLIPOPROTEIN N-ACYLTRANSFERASE"/>
    <property type="match status" value="1"/>
</dbReference>
<sequence length="573" mass="60025">MTGVPRGTSDVSTTRRRQLLSSATCHALAGVAGITTALAFDPFAVPYAAVVGIALWQTIPLRKGARHAVSVGACFGLGFLLVLTWWLAQSFGPAVWFGLAVVQSMWFALLSASVVLLRRLPGHPFWFAVAWAGMEHLRSSWPLGGLPWGRLGVTTVDTALSPLLPALGLTGTGFVLALVAGIASCGGRWALAHAGARRPPRARLAQQVVWLGCAAVTVPLGIALVPTSSPAVAEGTRQPETIRLALVQGGVPGDGRQLAAHHRRVTTNHVEATVDLGHRVEEGLTPAPDLVVWPENSTAVDPFEDAEARAGIVAAVGSIDAPILVGAMVDGPTARHVLNQGVLWEQDGHTGARYTKRHPVPFGEYIPARGLLGRLSPRLERIPRDMLRGNSTSPLQIGDTLVAVAICYDVAYDDVIPAQVREGAQIAVVQTSNASFTGTAQPQQQLTITRARALETGRSIAVSSTNGVTAGIAPDGRVIARAPLRRTTVLTMDLPLHHTLTPAVRWGHLVPGGLLGVLVIGLGAAVVRAVRNSGGTHRPNPDPASEAVGYGVGGDERPDTSGGLALSRAKYSL</sequence>
<feature type="transmembrane region" description="Helical" evidence="8">
    <location>
        <begin position="163"/>
        <end position="187"/>
    </location>
</feature>
<dbReference type="PANTHER" id="PTHR38686">
    <property type="entry name" value="APOLIPOPROTEIN N-ACYLTRANSFERASE"/>
    <property type="match status" value="1"/>
</dbReference>
<evidence type="ECO:0000259" key="10">
    <source>
        <dbReference type="PROSITE" id="PS50263"/>
    </source>
</evidence>
<dbReference type="Gene3D" id="3.60.110.10">
    <property type="entry name" value="Carbon-nitrogen hydrolase"/>
    <property type="match status" value="1"/>
</dbReference>
<dbReference type="EC" id="2.3.1.269" evidence="8"/>
<evidence type="ECO:0000256" key="9">
    <source>
        <dbReference type="SAM" id="MobiDB-lite"/>
    </source>
</evidence>